<name>A0AAN8IDK7_TRICO</name>
<evidence type="ECO:0000313" key="2">
    <source>
        <dbReference type="Proteomes" id="UP001331761"/>
    </source>
</evidence>
<accession>A0AAN8IDK7</accession>
<protein>
    <submittedName>
        <fullName evidence="1">Uncharacterized protein</fullName>
    </submittedName>
</protein>
<proteinExistence type="predicted"/>
<dbReference type="Proteomes" id="UP001331761">
    <property type="component" value="Unassembled WGS sequence"/>
</dbReference>
<evidence type="ECO:0000313" key="1">
    <source>
        <dbReference type="EMBL" id="KAK5969286.1"/>
    </source>
</evidence>
<sequence length="37" mass="4217">THYISEARRISSENSQCHRYANYSAVLPGIVLASYRC</sequence>
<reference evidence="1 2" key="1">
    <citation type="submission" date="2019-10" db="EMBL/GenBank/DDBJ databases">
        <title>Assembly and Annotation for the nematode Trichostrongylus colubriformis.</title>
        <authorList>
            <person name="Martin J."/>
        </authorList>
    </citation>
    <scope>NUCLEOTIDE SEQUENCE [LARGE SCALE GENOMIC DNA]</scope>
    <source>
        <strain evidence="1">G859</strain>
        <tissue evidence="1">Whole worm</tissue>
    </source>
</reference>
<dbReference type="EMBL" id="WIXE01020341">
    <property type="protein sequence ID" value="KAK5969286.1"/>
    <property type="molecule type" value="Genomic_DNA"/>
</dbReference>
<organism evidence="1 2">
    <name type="scientific">Trichostrongylus colubriformis</name>
    <name type="common">Black scour worm</name>
    <dbReference type="NCBI Taxonomy" id="6319"/>
    <lineage>
        <taxon>Eukaryota</taxon>
        <taxon>Metazoa</taxon>
        <taxon>Ecdysozoa</taxon>
        <taxon>Nematoda</taxon>
        <taxon>Chromadorea</taxon>
        <taxon>Rhabditida</taxon>
        <taxon>Rhabditina</taxon>
        <taxon>Rhabditomorpha</taxon>
        <taxon>Strongyloidea</taxon>
        <taxon>Trichostrongylidae</taxon>
        <taxon>Trichostrongylus</taxon>
    </lineage>
</organism>
<keyword evidence="2" id="KW-1185">Reference proteome</keyword>
<gene>
    <name evidence="1" type="ORF">GCK32_021070</name>
</gene>
<comment type="caution">
    <text evidence="1">The sequence shown here is derived from an EMBL/GenBank/DDBJ whole genome shotgun (WGS) entry which is preliminary data.</text>
</comment>
<feature type="non-terminal residue" evidence="1">
    <location>
        <position position="1"/>
    </location>
</feature>
<dbReference type="AlphaFoldDB" id="A0AAN8IDK7"/>